<keyword evidence="2" id="KW-1185">Reference proteome</keyword>
<sequence length="53" mass="6003">MMMKRCPLIFDNVLSDKATCRSDEWYDTALDLRNAVIKNGLYGTGPVILVLKI</sequence>
<name>A0A1M6DHH0_9CLOT</name>
<dbReference type="RefSeq" id="WP_178140683.1">
    <property type="nucleotide sequence ID" value="NZ_FQZO01000001.1"/>
</dbReference>
<dbReference type="EMBL" id="FQZO01000001">
    <property type="protein sequence ID" value="SHI72543.1"/>
    <property type="molecule type" value="Genomic_DNA"/>
</dbReference>
<dbReference type="STRING" id="1121298.SAMN05444401_1470"/>
<evidence type="ECO:0000313" key="1">
    <source>
        <dbReference type="EMBL" id="SHI72543.1"/>
    </source>
</evidence>
<dbReference type="AlphaFoldDB" id="A0A1M6DHH0"/>
<reference evidence="1 2" key="1">
    <citation type="submission" date="2016-11" db="EMBL/GenBank/DDBJ databases">
        <authorList>
            <person name="Jaros S."/>
            <person name="Januszkiewicz K."/>
            <person name="Wedrychowicz H."/>
        </authorList>
    </citation>
    <scope>NUCLEOTIDE SEQUENCE [LARGE SCALE GENOMIC DNA]</scope>
    <source>
        <strain evidence="1 2">DSM 21864</strain>
    </source>
</reference>
<gene>
    <name evidence="1" type="ORF">SAMN05444401_1470</name>
</gene>
<proteinExistence type="predicted"/>
<accession>A0A1M6DHH0</accession>
<organism evidence="1 2">
    <name type="scientific">Clostridium amylolyticum</name>
    <dbReference type="NCBI Taxonomy" id="1121298"/>
    <lineage>
        <taxon>Bacteria</taxon>
        <taxon>Bacillati</taxon>
        <taxon>Bacillota</taxon>
        <taxon>Clostridia</taxon>
        <taxon>Eubacteriales</taxon>
        <taxon>Clostridiaceae</taxon>
        <taxon>Clostridium</taxon>
    </lineage>
</organism>
<evidence type="ECO:0000313" key="2">
    <source>
        <dbReference type="Proteomes" id="UP000184080"/>
    </source>
</evidence>
<dbReference type="Proteomes" id="UP000184080">
    <property type="component" value="Unassembled WGS sequence"/>
</dbReference>
<protein>
    <submittedName>
        <fullName evidence="1">Uncharacterized protein</fullName>
    </submittedName>
</protein>